<feature type="binding site" evidence="1">
    <location>
        <begin position="169"/>
        <end position="171"/>
    </location>
    <ligand>
        <name>FAD</name>
        <dbReference type="ChEBI" id="CHEBI:57692"/>
        <note>ligand shared between neighboring subunits</note>
    </ligand>
</feature>
<dbReference type="PANTHER" id="PTHR34934">
    <property type="entry name" value="FLAVIN-DEPENDENT THYMIDYLATE SYNTHASE"/>
    <property type="match status" value="1"/>
</dbReference>
<reference evidence="3" key="1">
    <citation type="submission" date="2017-04" db="EMBL/GenBank/DDBJ databases">
        <title>Function of individual gut microbiota members based on whole genome sequencing of pure cultures obtained from chicken caecum.</title>
        <authorList>
            <person name="Medvecky M."/>
            <person name="Cejkova D."/>
            <person name="Polansky O."/>
            <person name="Karasova D."/>
            <person name="Kubasova T."/>
            <person name="Cizek A."/>
            <person name="Rychlik I."/>
        </authorList>
    </citation>
    <scope>NUCLEOTIDE SEQUENCE [LARGE SCALE GENOMIC DNA]</scope>
    <source>
        <strain evidence="3">An273</strain>
    </source>
</reference>
<comment type="caution">
    <text evidence="2">The sequence shown here is derived from an EMBL/GenBank/DDBJ whole genome shotgun (WGS) entry which is preliminary data.</text>
</comment>
<keyword evidence="1" id="KW-0545">Nucleotide biosynthesis</keyword>
<dbReference type="UniPathway" id="UPA00575"/>
<feature type="binding site" evidence="1">
    <location>
        <begin position="76"/>
        <end position="78"/>
    </location>
    <ligand>
        <name>FAD</name>
        <dbReference type="ChEBI" id="CHEBI:57692"/>
        <note>ligand shared between neighboring subunits</note>
    </ligand>
</feature>
<keyword evidence="1" id="KW-0489">Methyltransferase</keyword>
<organism evidence="2 3">
    <name type="scientific">Candidatus Avelusimicrobium gallicola</name>
    <dbReference type="NCBI Taxonomy" id="2562704"/>
    <lineage>
        <taxon>Bacteria</taxon>
        <taxon>Pseudomonadati</taxon>
        <taxon>Elusimicrobiota</taxon>
        <taxon>Elusimicrobia</taxon>
        <taxon>Elusimicrobiales</taxon>
        <taxon>Elusimicrobiaceae</taxon>
        <taxon>Candidatus Avelusimicrobium</taxon>
    </lineage>
</organism>
<comment type="subunit">
    <text evidence="1">Homotetramer.</text>
</comment>
<accession>A0A1Y4DGJ8</accession>
<dbReference type="GO" id="GO:0050797">
    <property type="term" value="F:thymidylate synthase (FAD) activity"/>
    <property type="evidence" value="ECO:0007669"/>
    <property type="project" value="UniProtKB-UniRule"/>
</dbReference>
<gene>
    <name evidence="1" type="primary">thyX</name>
    <name evidence="2" type="ORF">B5F75_07115</name>
</gene>
<dbReference type="CDD" id="cd20175">
    <property type="entry name" value="ThyX"/>
    <property type="match status" value="1"/>
</dbReference>
<feature type="binding site" evidence="1">
    <location>
        <position position="175"/>
    </location>
    <ligand>
        <name>FAD</name>
        <dbReference type="ChEBI" id="CHEBI:57692"/>
        <note>ligand shared between neighboring subunits</note>
    </ligand>
</feature>
<dbReference type="Gene3D" id="3.30.1360.170">
    <property type="match status" value="1"/>
</dbReference>
<proteinExistence type="inferred from homology"/>
<evidence type="ECO:0000313" key="3">
    <source>
        <dbReference type="Proteomes" id="UP000196368"/>
    </source>
</evidence>
<name>A0A1Y4DGJ8_9BACT</name>
<keyword evidence="1" id="KW-0274">FAD</keyword>
<dbReference type="OrthoDB" id="9774464at2"/>
<dbReference type="PANTHER" id="PTHR34934:SF1">
    <property type="entry name" value="FLAVIN-DEPENDENT THYMIDYLATE SYNTHASE"/>
    <property type="match status" value="1"/>
</dbReference>
<dbReference type="InterPro" id="IPR003669">
    <property type="entry name" value="Thymidylate_synthase_ThyX"/>
</dbReference>
<comment type="similarity">
    <text evidence="1">Belongs to the thymidylate synthase ThyX family.</text>
</comment>
<dbReference type="GO" id="GO:0004799">
    <property type="term" value="F:thymidylate synthase activity"/>
    <property type="evidence" value="ECO:0007669"/>
    <property type="project" value="TreeGrafter"/>
</dbReference>
<keyword evidence="1" id="KW-0808">Transferase</keyword>
<feature type="binding site" description="in other chain" evidence="1">
    <location>
        <position position="153"/>
    </location>
    <ligand>
        <name>dUMP</name>
        <dbReference type="ChEBI" id="CHEBI:246422"/>
        <note>ligand shared between dimeric partners</note>
    </ligand>
</feature>
<dbReference type="EC" id="2.1.1.148" evidence="1"/>
<dbReference type="InterPro" id="IPR036098">
    <property type="entry name" value="Thymidylate_synthase_ThyX_sf"/>
</dbReference>
<dbReference type="NCBIfam" id="TIGR02170">
    <property type="entry name" value="thyX"/>
    <property type="match status" value="1"/>
</dbReference>
<comment type="function">
    <text evidence="1">Catalyzes the reductive methylation of 2'-deoxyuridine-5'-monophosphate (dUMP) to 2'-deoxythymidine-5'-monophosphate (dTMP) while utilizing 5,10-methylenetetrahydrofolate (mTHF) as the methyl donor, and NADPH and FADH(2) as the reductant.</text>
</comment>
<dbReference type="GO" id="GO:0032259">
    <property type="term" value="P:methylation"/>
    <property type="evidence" value="ECO:0007669"/>
    <property type="project" value="UniProtKB-KW"/>
</dbReference>
<dbReference type="SUPFAM" id="SSF69796">
    <property type="entry name" value="Thymidylate synthase-complementing protein Thy1"/>
    <property type="match status" value="1"/>
</dbReference>
<dbReference type="AlphaFoldDB" id="A0A1Y4DGJ8"/>
<feature type="binding site" evidence="1">
    <location>
        <position position="180"/>
    </location>
    <ligand>
        <name>dUMP</name>
        <dbReference type="ChEBI" id="CHEBI:246422"/>
        <note>ligand shared between dimeric partners</note>
    </ligand>
</feature>
<evidence type="ECO:0000313" key="2">
    <source>
        <dbReference type="EMBL" id="OUO56058.1"/>
    </source>
</evidence>
<dbReference type="GO" id="GO:0006235">
    <property type="term" value="P:dTTP biosynthetic process"/>
    <property type="evidence" value="ECO:0007669"/>
    <property type="project" value="UniProtKB-UniRule"/>
</dbReference>
<feature type="binding site" evidence="1">
    <location>
        <begin position="73"/>
        <end position="76"/>
    </location>
    <ligand>
        <name>dUMP</name>
        <dbReference type="ChEBI" id="CHEBI:246422"/>
        <note>ligand shared between dimeric partners</note>
    </ligand>
</feature>
<sequence length="223" mass="25876">MNVLDKGFVRLVDFMGGDDRAVQAARVSFGAVSKGPEQDKRLIKYLMEHAHHTPFEHCYFQFHICCPIYVARQWMRHRWGSYNEVSARYTEVKDEFYIPSEFRKQDTKNKQGSVADSALDNAALRKIYEDSVEASYAAYHKLLEAGVAREMARGVLPVCQYTQFYWSVNARSLFNFLCLRTDKHAQKEIRVYADEIAKIVAEKMPWSWEAFEALNKQLPLGSE</sequence>
<keyword evidence="1" id="KW-0521">NADP</keyword>
<keyword evidence="1" id="KW-0285">Flavoprotein</keyword>
<comment type="catalytic activity">
    <reaction evidence="1">
        <text>dUMP + (6R)-5,10-methylene-5,6,7,8-tetrahydrofolate + NADPH + H(+) = dTMP + (6S)-5,6,7,8-tetrahydrofolate + NADP(+)</text>
        <dbReference type="Rhea" id="RHEA:29043"/>
        <dbReference type="ChEBI" id="CHEBI:15378"/>
        <dbReference type="ChEBI" id="CHEBI:15636"/>
        <dbReference type="ChEBI" id="CHEBI:57453"/>
        <dbReference type="ChEBI" id="CHEBI:57783"/>
        <dbReference type="ChEBI" id="CHEBI:58349"/>
        <dbReference type="ChEBI" id="CHEBI:63528"/>
        <dbReference type="ChEBI" id="CHEBI:246422"/>
        <dbReference type="EC" id="2.1.1.148"/>
    </reaction>
</comment>
<feature type="binding site" evidence="1">
    <location>
        <position position="84"/>
    </location>
    <ligand>
        <name>FAD</name>
        <dbReference type="ChEBI" id="CHEBI:57692"/>
        <note>ligand shared between neighboring subunits</note>
    </ligand>
</feature>
<dbReference type="HAMAP" id="MF_01408">
    <property type="entry name" value="ThyX"/>
    <property type="match status" value="1"/>
</dbReference>
<feature type="binding site" description="in other chain" evidence="1">
    <location>
        <begin position="84"/>
        <end position="88"/>
    </location>
    <ligand>
        <name>dUMP</name>
        <dbReference type="ChEBI" id="CHEBI:246422"/>
        <note>ligand shared between dimeric partners</note>
    </ligand>
</feature>
<dbReference type="PROSITE" id="PS51331">
    <property type="entry name" value="THYX"/>
    <property type="match status" value="1"/>
</dbReference>
<dbReference type="GO" id="GO:0006231">
    <property type="term" value="P:dTMP biosynthetic process"/>
    <property type="evidence" value="ECO:0007669"/>
    <property type="project" value="UniProtKB-UniRule"/>
</dbReference>
<dbReference type="GO" id="GO:0050660">
    <property type="term" value="F:flavin adenine dinucleotide binding"/>
    <property type="evidence" value="ECO:0007669"/>
    <property type="project" value="UniProtKB-UniRule"/>
</dbReference>
<comment type="cofactor">
    <cofactor evidence="1">
        <name>FAD</name>
        <dbReference type="ChEBI" id="CHEBI:57692"/>
    </cofactor>
    <text evidence="1">Binds 4 FAD per tetramer. Each FAD binding site is formed by three monomers.</text>
</comment>
<evidence type="ECO:0000256" key="1">
    <source>
        <dbReference type="HAMAP-Rule" id="MF_01408"/>
    </source>
</evidence>
<dbReference type="Proteomes" id="UP000196368">
    <property type="component" value="Unassembled WGS sequence"/>
</dbReference>
<dbReference type="GO" id="GO:0070402">
    <property type="term" value="F:NADPH binding"/>
    <property type="evidence" value="ECO:0007669"/>
    <property type="project" value="TreeGrafter"/>
</dbReference>
<feature type="active site" description="Involved in ionization of N3 of dUMP, leading to its activation" evidence="1">
    <location>
        <position position="180"/>
    </location>
</feature>
<comment type="pathway">
    <text evidence="1">Pyrimidine metabolism; dTTP biosynthesis.</text>
</comment>
<dbReference type="Pfam" id="PF02511">
    <property type="entry name" value="Thy1"/>
    <property type="match status" value="1"/>
</dbReference>
<protein>
    <recommendedName>
        <fullName evidence="1">Flavin-dependent thymidylate synthase</fullName>
        <shortName evidence="1">FDTS</shortName>
        <ecNumber evidence="1">2.1.1.148</ecNumber>
    </recommendedName>
    <alternativeName>
        <fullName evidence="1">FAD-dependent thymidylate synthase</fullName>
    </alternativeName>
    <alternativeName>
        <fullName evidence="1">Thymidylate synthase ThyX</fullName>
        <shortName evidence="1">TS</shortName>
        <shortName evidence="1">TSase</shortName>
    </alternativeName>
</protein>
<dbReference type="EMBL" id="NFJD01000005">
    <property type="protein sequence ID" value="OUO56058.1"/>
    <property type="molecule type" value="Genomic_DNA"/>
</dbReference>
<feature type="binding site" evidence="1">
    <location>
        <position position="53"/>
    </location>
    <ligand>
        <name>FAD</name>
        <dbReference type="ChEBI" id="CHEBI:57692"/>
        <note>ligand shared between neighboring subunits</note>
    </ligand>
</feature>
<keyword evidence="3" id="KW-1185">Reference proteome</keyword>